<dbReference type="InterPro" id="IPR011990">
    <property type="entry name" value="TPR-like_helical_dom_sf"/>
</dbReference>
<evidence type="ECO:0000313" key="9">
    <source>
        <dbReference type="EMBL" id="HIT47334.1"/>
    </source>
</evidence>
<evidence type="ECO:0000256" key="3">
    <source>
        <dbReference type="ARBA" id="ARBA00022729"/>
    </source>
</evidence>
<organism evidence="9 10">
    <name type="scientific">Candidatus Cryptobacteroides merdipullorum</name>
    <dbReference type="NCBI Taxonomy" id="2840771"/>
    <lineage>
        <taxon>Bacteria</taxon>
        <taxon>Pseudomonadati</taxon>
        <taxon>Bacteroidota</taxon>
        <taxon>Bacteroidia</taxon>
        <taxon>Bacteroidales</taxon>
        <taxon>Candidatus Cryptobacteroides</taxon>
    </lineage>
</organism>
<dbReference type="SUPFAM" id="SSF48452">
    <property type="entry name" value="TPR-like"/>
    <property type="match status" value="1"/>
</dbReference>
<evidence type="ECO:0000256" key="1">
    <source>
        <dbReference type="ARBA" id="ARBA00004442"/>
    </source>
</evidence>
<dbReference type="EMBL" id="DVLC01000106">
    <property type="protein sequence ID" value="HIT47334.1"/>
    <property type="molecule type" value="Genomic_DNA"/>
</dbReference>
<dbReference type="InterPro" id="IPR012944">
    <property type="entry name" value="SusD_RagB_dom"/>
</dbReference>
<reference evidence="9" key="2">
    <citation type="journal article" date="2021" name="PeerJ">
        <title>Extensive microbial diversity within the chicken gut microbiome revealed by metagenomics and culture.</title>
        <authorList>
            <person name="Gilroy R."/>
            <person name="Ravi A."/>
            <person name="Getino M."/>
            <person name="Pursley I."/>
            <person name="Horton D.L."/>
            <person name="Alikhan N.F."/>
            <person name="Baker D."/>
            <person name="Gharbi K."/>
            <person name="Hall N."/>
            <person name="Watson M."/>
            <person name="Adriaenssens E.M."/>
            <person name="Foster-Nyarko E."/>
            <person name="Jarju S."/>
            <person name="Secka A."/>
            <person name="Antonio M."/>
            <person name="Oren A."/>
            <person name="Chaudhuri R.R."/>
            <person name="La Ragione R."/>
            <person name="Hildebrand F."/>
            <person name="Pallen M.J."/>
        </authorList>
    </citation>
    <scope>NUCLEOTIDE SEQUENCE</scope>
    <source>
        <strain evidence="9">ChiHecec2B26-709</strain>
    </source>
</reference>
<keyword evidence="3 6" id="KW-0732">Signal</keyword>
<dbReference type="Proteomes" id="UP000886881">
    <property type="component" value="Unassembled WGS sequence"/>
</dbReference>
<evidence type="ECO:0000256" key="6">
    <source>
        <dbReference type="SAM" id="SignalP"/>
    </source>
</evidence>
<proteinExistence type="inferred from homology"/>
<dbReference type="Pfam" id="PF07980">
    <property type="entry name" value="SusD_RagB"/>
    <property type="match status" value="1"/>
</dbReference>
<dbReference type="Gene3D" id="1.25.40.390">
    <property type="match status" value="1"/>
</dbReference>
<feature type="chain" id="PRO_5039504940" evidence="6">
    <location>
        <begin position="23"/>
        <end position="627"/>
    </location>
</feature>
<dbReference type="Pfam" id="PF14322">
    <property type="entry name" value="SusD-like_3"/>
    <property type="match status" value="1"/>
</dbReference>
<feature type="signal peptide" evidence="6">
    <location>
        <begin position="1"/>
        <end position="22"/>
    </location>
</feature>
<evidence type="ECO:0000256" key="2">
    <source>
        <dbReference type="ARBA" id="ARBA00006275"/>
    </source>
</evidence>
<evidence type="ECO:0000259" key="8">
    <source>
        <dbReference type="Pfam" id="PF14322"/>
    </source>
</evidence>
<keyword evidence="5" id="KW-0998">Cell outer membrane</keyword>
<comment type="similarity">
    <text evidence="2">Belongs to the SusD family.</text>
</comment>
<evidence type="ECO:0000313" key="10">
    <source>
        <dbReference type="Proteomes" id="UP000886881"/>
    </source>
</evidence>
<protein>
    <submittedName>
        <fullName evidence="9">RagB/SusD family nutrient uptake outer membrane protein</fullName>
    </submittedName>
</protein>
<comment type="caution">
    <text evidence="9">The sequence shown here is derived from an EMBL/GenBank/DDBJ whole genome shotgun (WGS) entry which is preliminary data.</text>
</comment>
<keyword evidence="4" id="KW-0472">Membrane</keyword>
<sequence>MKKYIFGIIALAFAVVSCNNFLEIPSATKFDSDTVFQTESRAEMAVLGAYRACWSDELWYQLGMGTDEVYSTESVTNSKYQLGNYILSAARTGGCFSAFYTAIEYANVCIMNLQKMEQTDNVKKMLGESYAIRAAAYLNLLRYWGDVPYITEPVSEQETFYSSRESRDVIYDGIIADMQTAVGLIPWKSEIAGFTPERYCKESAYGLLARIALYAAGYSLRWDLETYDVASMRIAKRDDAARVKELNKIAMDACKEVMDRPSFSLSPEFDRIFRDLLNGAYNQESMFEQGFQGTNVKSNHGYTNALSCHSSSMMGKAFPQMRINPILYFDYSPDDLRRDVTIGQYAIDAESMMYEMPYGCFYIGKFRPNWKSTIGSGTAARDVNFPMMRYAHILLMYAEAANEYNGAPTPEAIDALRQVRLRAFGGDESKIGEIPADHDGFLEALIEENKLEFAGESWRRTELCRWGILYETLTENKAELLKLAAREGRYENVERYRIFVPRQAQFQDPENNIPYEALTPADLTDGLNLTTAEIEAYEAEGKVVVDMQDSVSPCSHADNNEIMAYGVYTVDPDGRRVYGGSDGYATDNVRYVNLFSGLQKNHSEILPLAQTVMDVNLGLEGQQVPGY</sequence>
<evidence type="ECO:0000259" key="7">
    <source>
        <dbReference type="Pfam" id="PF07980"/>
    </source>
</evidence>
<reference evidence="9" key="1">
    <citation type="submission" date="2020-10" db="EMBL/GenBank/DDBJ databases">
        <authorList>
            <person name="Gilroy R."/>
        </authorList>
    </citation>
    <scope>NUCLEOTIDE SEQUENCE</scope>
    <source>
        <strain evidence="9">ChiHecec2B26-709</strain>
    </source>
</reference>
<gene>
    <name evidence="9" type="ORF">IAC35_05715</name>
</gene>
<dbReference type="GO" id="GO:0009279">
    <property type="term" value="C:cell outer membrane"/>
    <property type="evidence" value="ECO:0007669"/>
    <property type="project" value="UniProtKB-SubCell"/>
</dbReference>
<name>A0A9D1KIJ2_9BACT</name>
<feature type="domain" description="RagB/SusD" evidence="7">
    <location>
        <begin position="355"/>
        <end position="495"/>
    </location>
</feature>
<accession>A0A9D1KIJ2</accession>
<dbReference type="AlphaFoldDB" id="A0A9D1KIJ2"/>
<feature type="domain" description="SusD-like N-terminal" evidence="8">
    <location>
        <begin position="64"/>
        <end position="213"/>
    </location>
</feature>
<comment type="subcellular location">
    <subcellularLocation>
        <location evidence="1">Cell outer membrane</location>
    </subcellularLocation>
</comment>
<dbReference type="PROSITE" id="PS51257">
    <property type="entry name" value="PROKAR_LIPOPROTEIN"/>
    <property type="match status" value="1"/>
</dbReference>
<dbReference type="InterPro" id="IPR033985">
    <property type="entry name" value="SusD-like_N"/>
</dbReference>
<evidence type="ECO:0000256" key="5">
    <source>
        <dbReference type="ARBA" id="ARBA00023237"/>
    </source>
</evidence>
<evidence type="ECO:0000256" key="4">
    <source>
        <dbReference type="ARBA" id="ARBA00023136"/>
    </source>
</evidence>